<name>A0A316FD05_9GAMM</name>
<dbReference type="Gene3D" id="3.30.230.10">
    <property type="match status" value="1"/>
</dbReference>
<dbReference type="InterPro" id="IPR020539">
    <property type="entry name" value="RNase_P_CS"/>
</dbReference>
<evidence type="ECO:0000256" key="8">
    <source>
        <dbReference type="NCBIfam" id="TIGR00188"/>
    </source>
</evidence>
<protein>
    <recommendedName>
        <fullName evidence="7 8">Ribonuclease P protein component</fullName>
        <shortName evidence="7">RNase P protein</shortName>
        <shortName evidence="7">RNaseP protein</shortName>
        <ecNumber evidence="7 8">3.1.26.5</ecNumber>
    </recommendedName>
    <alternativeName>
        <fullName evidence="7">Protein C5</fullName>
    </alternativeName>
</protein>
<dbReference type="PROSITE" id="PS00648">
    <property type="entry name" value="RIBONUCLEASE_P"/>
    <property type="match status" value="1"/>
</dbReference>
<evidence type="ECO:0000313" key="9">
    <source>
        <dbReference type="EMBL" id="PWK46771.1"/>
    </source>
</evidence>
<dbReference type="EC" id="3.1.26.5" evidence="7 8"/>
<dbReference type="PANTHER" id="PTHR33992">
    <property type="entry name" value="RIBONUCLEASE P PROTEIN COMPONENT"/>
    <property type="match status" value="1"/>
</dbReference>
<dbReference type="Proteomes" id="UP000245790">
    <property type="component" value="Unassembled WGS sequence"/>
</dbReference>
<evidence type="ECO:0000256" key="7">
    <source>
        <dbReference type="HAMAP-Rule" id="MF_00227"/>
    </source>
</evidence>
<dbReference type="HAMAP" id="MF_00227">
    <property type="entry name" value="RNase_P"/>
    <property type="match status" value="1"/>
</dbReference>
<dbReference type="GO" id="GO:0004526">
    <property type="term" value="F:ribonuclease P activity"/>
    <property type="evidence" value="ECO:0007669"/>
    <property type="project" value="UniProtKB-UniRule"/>
</dbReference>
<comment type="similarity">
    <text evidence="7">Belongs to the RnpA family.</text>
</comment>
<comment type="subunit">
    <text evidence="7">Consists of a catalytic RNA component (M1 or rnpB) and a protein subunit.</text>
</comment>
<keyword evidence="4 7" id="KW-0255">Endonuclease</keyword>
<evidence type="ECO:0000256" key="2">
    <source>
        <dbReference type="ARBA" id="ARBA00022694"/>
    </source>
</evidence>
<reference evidence="9 10" key="1">
    <citation type="submission" date="2018-05" db="EMBL/GenBank/DDBJ databases">
        <title>Genomic Encyclopedia of Type Strains, Phase IV (KMG-IV): sequencing the most valuable type-strain genomes for metagenomic binning, comparative biology and taxonomic classification.</title>
        <authorList>
            <person name="Goeker M."/>
        </authorList>
    </citation>
    <scope>NUCLEOTIDE SEQUENCE [LARGE SCALE GENOMIC DNA]</scope>
    <source>
        <strain evidence="9 10">DSM 25350</strain>
    </source>
</reference>
<evidence type="ECO:0000256" key="1">
    <source>
        <dbReference type="ARBA" id="ARBA00002663"/>
    </source>
</evidence>
<evidence type="ECO:0000256" key="4">
    <source>
        <dbReference type="ARBA" id="ARBA00022759"/>
    </source>
</evidence>
<comment type="function">
    <text evidence="1 7">RNaseP catalyzes the removal of the 5'-leader sequence from pre-tRNA to produce the mature 5'-terminus. It can also cleave other RNA substrates such as 4.5S RNA. The protein component plays an auxiliary but essential role in vivo by binding to the 5'-leader sequence and broadening the substrate specificity of the ribozyme.</text>
</comment>
<proteinExistence type="inferred from homology"/>
<keyword evidence="5 7" id="KW-0378">Hydrolase</keyword>
<dbReference type="SUPFAM" id="SSF54211">
    <property type="entry name" value="Ribosomal protein S5 domain 2-like"/>
    <property type="match status" value="1"/>
</dbReference>
<evidence type="ECO:0000256" key="5">
    <source>
        <dbReference type="ARBA" id="ARBA00022801"/>
    </source>
</evidence>
<evidence type="ECO:0000256" key="3">
    <source>
        <dbReference type="ARBA" id="ARBA00022722"/>
    </source>
</evidence>
<dbReference type="Pfam" id="PF00825">
    <property type="entry name" value="Ribonuclease_P"/>
    <property type="match status" value="1"/>
</dbReference>
<dbReference type="GO" id="GO:0030677">
    <property type="term" value="C:ribonuclease P complex"/>
    <property type="evidence" value="ECO:0007669"/>
    <property type="project" value="TreeGrafter"/>
</dbReference>
<organism evidence="9 10">
    <name type="scientific">Pleionea mediterranea</name>
    <dbReference type="NCBI Taxonomy" id="523701"/>
    <lineage>
        <taxon>Bacteria</taxon>
        <taxon>Pseudomonadati</taxon>
        <taxon>Pseudomonadota</taxon>
        <taxon>Gammaproteobacteria</taxon>
        <taxon>Oceanospirillales</taxon>
        <taxon>Pleioneaceae</taxon>
        <taxon>Pleionea</taxon>
    </lineage>
</organism>
<sequence length="124" mass="14365">MMGSETNSFGFSQELRLLSAKQFSFVFADANRIGNKAFTVLFRKNGQTHPRLGLAIAKKQVKLATGRNLIKRKIRESFRLNQHRLPAVDFVFMVRRDINHMDAKAIDDALAHVWRKTRKLCENY</sequence>
<evidence type="ECO:0000313" key="10">
    <source>
        <dbReference type="Proteomes" id="UP000245790"/>
    </source>
</evidence>
<keyword evidence="2 7" id="KW-0819">tRNA processing</keyword>
<dbReference type="InterPro" id="IPR014721">
    <property type="entry name" value="Ribsml_uS5_D2-typ_fold_subgr"/>
</dbReference>
<comment type="caution">
    <text evidence="9">The sequence shown here is derived from an EMBL/GenBank/DDBJ whole genome shotgun (WGS) entry which is preliminary data.</text>
</comment>
<keyword evidence="10" id="KW-1185">Reference proteome</keyword>
<dbReference type="GO" id="GO:0001682">
    <property type="term" value="P:tRNA 5'-leader removal"/>
    <property type="evidence" value="ECO:0007669"/>
    <property type="project" value="UniProtKB-UniRule"/>
</dbReference>
<dbReference type="InterPro" id="IPR020568">
    <property type="entry name" value="Ribosomal_Su5_D2-typ_SF"/>
</dbReference>
<comment type="catalytic activity">
    <reaction evidence="7">
        <text>Endonucleolytic cleavage of RNA, removing 5'-extranucleotides from tRNA precursor.</text>
        <dbReference type="EC" id="3.1.26.5"/>
    </reaction>
</comment>
<keyword evidence="3 7" id="KW-0540">Nuclease</keyword>
<dbReference type="GO" id="GO:0000049">
    <property type="term" value="F:tRNA binding"/>
    <property type="evidence" value="ECO:0007669"/>
    <property type="project" value="UniProtKB-UniRule"/>
</dbReference>
<dbReference type="EMBL" id="QGGU01000012">
    <property type="protein sequence ID" value="PWK46771.1"/>
    <property type="molecule type" value="Genomic_DNA"/>
</dbReference>
<dbReference type="AlphaFoldDB" id="A0A316FD05"/>
<evidence type="ECO:0000256" key="6">
    <source>
        <dbReference type="ARBA" id="ARBA00022884"/>
    </source>
</evidence>
<dbReference type="RefSeq" id="WP_245411470.1">
    <property type="nucleotide sequence ID" value="NZ_QGGU01000012.1"/>
</dbReference>
<dbReference type="GO" id="GO:0042781">
    <property type="term" value="F:3'-tRNA processing endoribonuclease activity"/>
    <property type="evidence" value="ECO:0007669"/>
    <property type="project" value="TreeGrafter"/>
</dbReference>
<dbReference type="InterPro" id="IPR000100">
    <property type="entry name" value="RNase_P"/>
</dbReference>
<gene>
    <name evidence="7" type="primary">rnpA</name>
    <name evidence="9" type="ORF">C8D97_1127</name>
</gene>
<dbReference type="PANTHER" id="PTHR33992:SF1">
    <property type="entry name" value="RIBONUCLEASE P PROTEIN COMPONENT"/>
    <property type="match status" value="1"/>
</dbReference>
<dbReference type="NCBIfam" id="TIGR00188">
    <property type="entry name" value="rnpA"/>
    <property type="match status" value="1"/>
</dbReference>
<keyword evidence="6 7" id="KW-0694">RNA-binding</keyword>
<accession>A0A316FD05</accession>